<comment type="caution">
    <text evidence="2">The sequence shown here is derived from an EMBL/GenBank/DDBJ whole genome shotgun (WGS) entry which is preliminary data.</text>
</comment>
<dbReference type="EMBL" id="JARK01001524">
    <property type="protein sequence ID" value="EYB92972.1"/>
    <property type="molecule type" value="Genomic_DNA"/>
</dbReference>
<keyword evidence="1" id="KW-1133">Transmembrane helix</keyword>
<evidence type="ECO:0000256" key="1">
    <source>
        <dbReference type="SAM" id="Phobius"/>
    </source>
</evidence>
<protein>
    <submittedName>
        <fullName evidence="2">Uncharacterized protein</fullName>
    </submittedName>
</protein>
<reference evidence="3" key="1">
    <citation type="journal article" date="2015" name="Nat. Genet.">
        <title>The genome and transcriptome of the zoonotic hookworm Ancylostoma ceylanicum identify infection-specific gene families.</title>
        <authorList>
            <person name="Schwarz E.M."/>
            <person name="Hu Y."/>
            <person name="Antoshechkin I."/>
            <person name="Miller M.M."/>
            <person name="Sternberg P.W."/>
            <person name="Aroian R.V."/>
        </authorList>
    </citation>
    <scope>NUCLEOTIDE SEQUENCE</scope>
    <source>
        <strain evidence="3">HY135</strain>
    </source>
</reference>
<accession>A0A016SRI2</accession>
<evidence type="ECO:0000313" key="2">
    <source>
        <dbReference type="EMBL" id="EYB92972.1"/>
    </source>
</evidence>
<keyword evidence="1" id="KW-0812">Transmembrane</keyword>
<dbReference type="AlphaFoldDB" id="A0A016SRI2"/>
<keyword evidence="1" id="KW-0472">Membrane</keyword>
<feature type="transmembrane region" description="Helical" evidence="1">
    <location>
        <begin position="60"/>
        <end position="83"/>
    </location>
</feature>
<dbReference type="Proteomes" id="UP000024635">
    <property type="component" value="Unassembled WGS sequence"/>
</dbReference>
<organism evidence="2 3">
    <name type="scientific">Ancylostoma ceylanicum</name>
    <dbReference type="NCBI Taxonomy" id="53326"/>
    <lineage>
        <taxon>Eukaryota</taxon>
        <taxon>Metazoa</taxon>
        <taxon>Ecdysozoa</taxon>
        <taxon>Nematoda</taxon>
        <taxon>Chromadorea</taxon>
        <taxon>Rhabditida</taxon>
        <taxon>Rhabditina</taxon>
        <taxon>Rhabditomorpha</taxon>
        <taxon>Strongyloidea</taxon>
        <taxon>Ancylostomatidae</taxon>
        <taxon>Ancylostomatinae</taxon>
        <taxon>Ancylostoma</taxon>
    </lineage>
</organism>
<sequence length="86" mass="10072">MRRRHLGDIYFDAYRLPAACDAGDAPPKIDSHQNQCRRRRRRRLLRYPQSIAGCKSRDEFFAIFLVLSAVTECLRISGIHYLLYVS</sequence>
<proteinExistence type="predicted"/>
<name>A0A016SRI2_9BILA</name>
<evidence type="ECO:0000313" key="3">
    <source>
        <dbReference type="Proteomes" id="UP000024635"/>
    </source>
</evidence>
<gene>
    <name evidence="2" type="primary">Acey_s0188.g1165</name>
    <name evidence="2" type="ORF">Y032_0188g1165</name>
</gene>
<keyword evidence="3" id="KW-1185">Reference proteome</keyword>